<proteinExistence type="predicted"/>
<keyword evidence="2" id="KW-0732">Signal</keyword>
<feature type="compositionally biased region" description="Pro residues" evidence="1">
    <location>
        <begin position="46"/>
        <end position="58"/>
    </location>
</feature>
<feature type="signal peptide" evidence="2">
    <location>
        <begin position="1"/>
        <end position="16"/>
    </location>
</feature>
<accession>A0ABP6W0X0</accession>
<reference evidence="5" key="1">
    <citation type="journal article" date="2019" name="Int. J. Syst. Evol. Microbiol.">
        <title>The Global Catalogue of Microorganisms (GCM) 10K type strain sequencing project: providing services to taxonomists for standard genome sequencing and annotation.</title>
        <authorList>
            <consortium name="The Broad Institute Genomics Platform"/>
            <consortium name="The Broad Institute Genome Sequencing Center for Infectious Disease"/>
            <person name="Wu L."/>
            <person name="Ma J."/>
        </authorList>
    </citation>
    <scope>NUCLEOTIDE SEQUENCE [LARGE SCALE GENOMIC DNA]</scope>
    <source>
        <strain evidence="5">JCM 17110</strain>
    </source>
</reference>
<sequence length="179" mass="19642">MKYCLLPLLLSLPAAADPLYQRVDDSGVGHASERPHPDAKTAPVNPVVPVPDSLPPATMPAADDSSPMAAAPPLPITNYQVSFGHPRDGDTLFEHQDRVRLTALLDPLPEHYQLELWLDGQAAVRVSNCTSLTLENLAEEQYQAFFKLLDKDGKFLAESSTITFYLHRARVEQASQDAP</sequence>
<keyword evidence="5" id="KW-1185">Reference proteome</keyword>
<evidence type="ECO:0000313" key="4">
    <source>
        <dbReference type="EMBL" id="GAA3542908.1"/>
    </source>
</evidence>
<feature type="compositionally biased region" description="Basic and acidic residues" evidence="1">
    <location>
        <begin position="25"/>
        <end position="39"/>
    </location>
</feature>
<dbReference type="RefSeq" id="WP_344958224.1">
    <property type="nucleotide sequence ID" value="NZ_BAABCX010000003.1"/>
</dbReference>
<evidence type="ECO:0000256" key="1">
    <source>
        <dbReference type="SAM" id="MobiDB-lite"/>
    </source>
</evidence>
<dbReference type="Proteomes" id="UP001500795">
    <property type="component" value="Unassembled WGS sequence"/>
</dbReference>
<evidence type="ECO:0000259" key="3">
    <source>
        <dbReference type="Pfam" id="PF13511"/>
    </source>
</evidence>
<feature type="region of interest" description="Disordered" evidence="1">
    <location>
        <begin position="25"/>
        <end position="71"/>
    </location>
</feature>
<name>A0ABP6W0X0_9GAMM</name>
<evidence type="ECO:0000313" key="5">
    <source>
        <dbReference type="Proteomes" id="UP001500795"/>
    </source>
</evidence>
<feature type="compositionally biased region" description="Low complexity" evidence="1">
    <location>
        <begin position="59"/>
        <end position="69"/>
    </location>
</feature>
<dbReference type="Pfam" id="PF13511">
    <property type="entry name" value="DUF4124"/>
    <property type="match status" value="1"/>
</dbReference>
<protein>
    <submittedName>
        <fullName evidence="4">DUF4124 domain-containing protein</fullName>
    </submittedName>
</protein>
<feature type="domain" description="DUF4124" evidence="3">
    <location>
        <begin position="8"/>
        <end position="58"/>
    </location>
</feature>
<comment type="caution">
    <text evidence="4">The sequence shown here is derived from an EMBL/GenBank/DDBJ whole genome shotgun (WGS) entry which is preliminary data.</text>
</comment>
<dbReference type="EMBL" id="BAABCX010000003">
    <property type="protein sequence ID" value="GAA3542908.1"/>
    <property type="molecule type" value="Genomic_DNA"/>
</dbReference>
<evidence type="ECO:0000256" key="2">
    <source>
        <dbReference type="SAM" id="SignalP"/>
    </source>
</evidence>
<organism evidence="4 5">
    <name type="scientific">Zobellella aerophila</name>
    <dbReference type="NCBI Taxonomy" id="870480"/>
    <lineage>
        <taxon>Bacteria</taxon>
        <taxon>Pseudomonadati</taxon>
        <taxon>Pseudomonadota</taxon>
        <taxon>Gammaproteobacteria</taxon>
        <taxon>Aeromonadales</taxon>
        <taxon>Aeromonadaceae</taxon>
        <taxon>Zobellella</taxon>
    </lineage>
</organism>
<dbReference type="InterPro" id="IPR025392">
    <property type="entry name" value="DUF4124"/>
</dbReference>
<gene>
    <name evidence="4" type="ORF">GCM10022394_23560</name>
</gene>
<feature type="chain" id="PRO_5047083511" evidence="2">
    <location>
        <begin position="17"/>
        <end position="179"/>
    </location>
</feature>